<proteinExistence type="predicted"/>
<dbReference type="EMBL" id="AP035785">
    <property type="protein sequence ID" value="BFO71391.1"/>
    <property type="molecule type" value="Genomic_DNA"/>
</dbReference>
<evidence type="ECO:0008006" key="3">
    <source>
        <dbReference type="Google" id="ProtNLM"/>
    </source>
</evidence>
<gene>
    <name evidence="2" type="ORF">GTC17253_13570</name>
</gene>
<protein>
    <recommendedName>
        <fullName evidence="3">DUF3298 domain-containing protein</fullName>
    </recommendedName>
</protein>
<evidence type="ECO:0000313" key="2">
    <source>
        <dbReference type="EMBL" id="BFO71391.1"/>
    </source>
</evidence>
<evidence type="ECO:0000256" key="1">
    <source>
        <dbReference type="SAM" id="SignalP"/>
    </source>
</evidence>
<feature type="signal peptide" evidence="1">
    <location>
        <begin position="1"/>
        <end position="20"/>
    </location>
</feature>
<keyword evidence="1" id="KW-0732">Signal</keyword>
<organism evidence="2">
    <name type="scientific">Prevotella sp. GTC17253</name>
    <dbReference type="NCBI Taxonomy" id="3236793"/>
    <lineage>
        <taxon>Bacteria</taxon>
        <taxon>Pseudomonadati</taxon>
        <taxon>Bacteroidota</taxon>
        <taxon>Bacteroidia</taxon>
        <taxon>Bacteroidales</taxon>
        <taxon>Prevotellaceae</taxon>
        <taxon>Prevotella</taxon>
    </lineage>
</organism>
<dbReference type="AlphaFoldDB" id="A0AB33ITV2"/>
<accession>A0AB33ITV2</accession>
<name>A0AB33ITV2_9BACT</name>
<reference evidence="2" key="1">
    <citation type="submission" date="2024-07" db="EMBL/GenBank/DDBJ databases">
        <title>Complete genome sequence of Prevotella sp. YM-2024 GTC17253.</title>
        <authorList>
            <person name="Hayashi M."/>
            <person name="Muto Y."/>
            <person name="Tanaka K."/>
            <person name="Niwa H."/>
        </authorList>
    </citation>
    <scope>NUCLEOTIDE SEQUENCE</scope>
    <source>
        <strain evidence="2">GTC17253</strain>
    </source>
</reference>
<feature type="chain" id="PRO_5044273913" description="DUF3298 domain-containing protein" evidence="1">
    <location>
        <begin position="21"/>
        <end position="266"/>
    </location>
</feature>
<sequence length="266" mass="30158">MKKLNTLFFFLLIAVGHLCAADDSKKPILGTFTLGMAPEEFYSQQNALLEKYPQTPIDHMGTYYAVAIEGVRLNLETISEDAQDITDILNQCYVMEFKEDRPLYFCGSPYFIEGKLAALTIGGIRQPDITIPYILFRNPTKPDAKEQLVCCDFKAHNRAIGQCRKLVEVFQKSFGTPIKTYDIPQMPTQQTVGDQKELSVDYTKTYHSYAVIPFAEFRNGDMQVVIGINSTTATPFIMYYAPQMLAHKYLNEVFKSMPQTLPEIAP</sequence>